<organism evidence="2 3">
    <name type="scientific">Hyaloscypha hepaticicola</name>
    <dbReference type="NCBI Taxonomy" id="2082293"/>
    <lineage>
        <taxon>Eukaryota</taxon>
        <taxon>Fungi</taxon>
        <taxon>Dikarya</taxon>
        <taxon>Ascomycota</taxon>
        <taxon>Pezizomycotina</taxon>
        <taxon>Leotiomycetes</taxon>
        <taxon>Helotiales</taxon>
        <taxon>Hyaloscyphaceae</taxon>
        <taxon>Hyaloscypha</taxon>
    </lineage>
</organism>
<evidence type="ECO:0000313" key="3">
    <source>
        <dbReference type="Proteomes" id="UP000235672"/>
    </source>
</evidence>
<reference evidence="2 3" key="1">
    <citation type="submission" date="2016-05" db="EMBL/GenBank/DDBJ databases">
        <title>A degradative enzymes factory behind the ericoid mycorrhizal symbiosis.</title>
        <authorList>
            <consortium name="DOE Joint Genome Institute"/>
            <person name="Martino E."/>
            <person name="Morin E."/>
            <person name="Grelet G."/>
            <person name="Kuo A."/>
            <person name="Kohler A."/>
            <person name="Daghino S."/>
            <person name="Barry K."/>
            <person name="Choi C."/>
            <person name="Cichocki N."/>
            <person name="Clum A."/>
            <person name="Copeland A."/>
            <person name="Hainaut M."/>
            <person name="Haridas S."/>
            <person name="Labutti K."/>
            <person name="Lindquist E."/>
            <person name="Lipzen A."/>
            <person name="Khouja H.-R."/>
            <person name="Murat C."/>
            <person name="Ohm R."/>
            <person name="Olson A."/>
            <person name="Spatafora J."/>
            <person name="Veneault-Fourrey C."/>
            <person name="Henrissat B."/>
            <person name="Grigoriev I."/>
            <person name="Martin F."/>
            <person name="Perotto S."/>
        </authorList>
    </citation>
    <scope>NUCLEOTIDE SEQUENCE [LARGE SCALE GENOMIC DNA]</scope>
    <source>
        <strain evidence="2 3">UAMH 7357</strain>
    </source>
</reference>
<sequence>MHGGRCRRNADEPSSMPPSSSSSPSLPSSSLLISSSSAPSSSSSSTSSSSTSGSGSAPSSTSGVTGVWEGGVALLDASYGTVFRDLLNLKCEKEELDGGVGVILRIIEFLAFWENATWSSARRC</sequence>
<keyword evidence="3" id="KW-1185">Reference proteome</keyword>
<dbReference type="EMBL" id="KZ613535">
    <property type="protein sequence ID" value="PMD13191.1"/>
    <property type="molecule type" value="Genomic_DNA"/>
</dbReference>
<feature type="compositionally biased region" description="Low complexity" evidence="1">
    <location>
        <begin position="13"/>
        <end position="63"/>
    </location>
</feature>
<accession>A0A2J6PGL6</accession>
<proteinExistence type="predicted"/>
<dbReference type="Proteomes" id="UP000235672">
    <property type="component" value="Unassembled WGS sequence"/>
</dbReference>
<evidence type="ECO:0000313" key="2">
    <source>
        <dbReference type="EMBL" id="PMD13191.1"/>
    </source>
</evidence>
<protein>
    <submittedName>
        <fullName evidence="2">Uncharacterized protein</fullName>
    </submittedName>
</protein>
<gene>
    <name evidence="2" type="ORF">NA56DRAFT_444603</name>
</gene>
<evidence type="ECO:0000256" key="1">
    <source>
        <dbReference type="SAM" id="MobiDB-lite"/>
    </source>
</evidence>
<name>A0A2J6PGL6_9HELO</name>
<dbReference type="AlphaFoldDB" id="A0A2J6PGL6"/>
<feature type="region of interest" description="Disordered" evidence="1">
    <location>
        <begin position="1"/>
        <end position="64"/>
    </location>
</feature>